<dbReference type="Proteomes" id="UP001054945">
    <property type="component" value="Unassembled WGS sequence"/>
</dbReference>
<sequence length="117" mass="13408">MIFSISTGGGGEGEWNRIKKKERELFLHSVFCSLWFTSGNPPMWNEKSHELPAEDRKCDHGEKERFLRGFEEFCAWLASEGPGPQIRGSWTPPEKGFIEVSGWKQKHSSTSNDSKIY</sequence>
<organism evidence="1 2">
    <name type="scientific">Caerostris extrusa</name>
    <name type="common">Bark spider</name>
    <name type="synonym">Caerostris bankana</name>
    <dbReference type="NCBI Taxonomy" id="172846"/>
    <lineage>
        <taxon>Eukaryota</taxon>
        <taxon>Metazoa</taxon>
        <taxon>Ecdysozoa</taxon>
        <taxon>Arthropoda</taxon>
        <taxon>Chelicerata</taxon>
        <taxon>Arachnida</taxon>
        <taxon>Araneae</taxon>
        <taxon>Araneomorphae</taxon>
        <taxon>Entelegynae</taxon>
        <taxon>Araneoidea</taxon>
        <taxon>Araneidae</taxon>
        <taxon>Caerostris</taxon>
    </lineage>
</organism>
<evidence type="ECO:0000313" key="2">
    <source>
        <dbReference type="Proteomes" id="UP001054945"/>
    </source>
</evidence>
<name>A0AAV4NSZ6_CAEEX</name>
<proteinExistence type="predicted"/>
<protein>
    <submittedName>
        <fullName evidence="1">Uncharacterized protein</fullName>
    </submittedName>
</protein>
<keyword evidence="2" id="KW-1185">Reference proteome</keyword>
<dbReference type="AlphaFoldDB" id="A0AAV4NSZ6"/>
<comment type="caution">
    <text evidence="1">The sequence shown here is derived from an EMBL/GenBank/DDBJ whole genome shotgun (WGS) entry which is preliminary data.</text>
</comment>
<gene>
    <name evidence="1" type="ORF">CEXT_10911</name>
</gene>
<reference evidence="1 2" key="1">
    <citation type="submission" date="2021-06" db="EMBL/GenBank/DDBJ databases">
        <title>Caerostris extrusa draft genome.</title>
        <authorList>
            <person name="Kono N."/>
            <person name="Arakawa K."/>
        </authorList>
    </citation>
    <scope>NUCLEOTIDE SEQUENCE [LARGE SCALE GENOMIC DNA]</scope>
</reference>
<accession>A0AAV4NSZ6</accession>
<dbReference type="EMBL" id="BPLR01003624">
    <property type="protein sequence ID" value="GIX86868.1"/>
    <property type="molecule type" value="Genomic_DNA"/>
</dbReference>
<evidence type="ECO:0000313" key="1">
    <source>
        <dbReference type="EMBL" id="GIX86868.1"/>
    </source>
</evidence>